<feature type="region of interest" description="Disordered" evidence="2">
    <location>
        <begin position="1"/>
        <end position="29"/>
    </location>
</feature>
<dbReference type="KEGG" id="nik:F5I99_04960"/>
<evidence type="ECO:0000313" key="3">
    <source>
        <dbReference type="EMBL" id="QEW05888.1"/>
    </source>
</evidence>
<dbReference type="Proteomes" id="UP000325606">
    <property type="component" value="Chromosome"/>
</dbReference>
<evidence type="ECO:0000256" key="2">
    <source>
        <dbReference type="SAM" id="MobiDB-lite"/>
    </source>
</evidence>
<dbReference type="EMBL" id="CP044222">
    <property type="protein sequence ID" value="QEW05888.1"/>
    <property type="molecule type" value="Genomic_DNA"/>
</dbReference>
<organism evidence="3 4">
    <name type="scientific">Nitrincola iocasae</name>
    <dbReference type="NCBI Taxonomy" id="2614693"/>
    <lineage>
        <taxon>Bacteria</taxon>
        <taxon>Pseudomonadati</taxon>
        <taxon>Pseudomonadota</taxon>
        <taxon>Gammaproteobacteria</taxon>
        <taxon>Oceanospirillales</taxon>
        <taxon>Oceanospirillaceae</taxon>
        <taxon>Nitrincola</taxon>
    </lineage>
</organism>
<feature type="compositionally biased region" description="Basic and acidic residues" evidence="2">
    <location>
        <begin position="15"/>
        <end position="29"/>
    </location>
</feature>
<evidence type="ECO:0000256" key="1">
    <source>
        <dbReference type="SAM" id="Coils"/>
    </source>
</evidence>
<keyword evidence="1" id="KW-0175">Coiled coil</keyword>
<feature type="coiled-coil region" evidence="1">
    <location>
        <begin position="272"/>
        <end position="320"/>
    </location>
</feature>
<protein>
    <submittedName>
        <fullName evidence="3">Uncharacterized protein</fullName>
    </submittedName>
</protein>
<keyword evidence="4" id="KW-1185">Reference proteome</keyword>
<dbReference type="AlphaFoldDB" id="A0A5J6LC71"/>
<sequence length="388" mass="43798">MTDKSEIPSIVTDDSVPREIKPDEEKGDSIKTDAIAINSTSASVLPPTELFDYIANLYQGQNFNKAYKNAFNKIDLESRLTPDQHEQLLQLSKNGDKDNKLLISLAEFLLEGLGGVSLRDTVMKHIEYVISDEGDLSKVQTKYVFQAWMDKCDIANRVSFMMDQIDNINDGIDKNGKPKPLTDSRKNIIKCIASIWLFYRGYADLKQIFRELSKETFGVDTVASESVERRALGFAAKMAISNSRDGFAFFINYFSRQQSMLANDLSHSRSHVETLRLKVQALTEEISQLKVEADTTKNQVQDLSSKIVSLEDELTLSKEKASHQGIHQRDELDTLKGNISSFLEQELAPLLRSALAANSRTPPKTRVVDIKLDDTLQQVEGKIQWLRQ</sequence>
<evidence type="ECO:0000313" key="4">
    <source>
        <dbReference type="Proteomes" id="UP000325606"/>
    </source>
</evidence>
<dbReference type="RefSeq" id="WP_151053927.1">
    <property type="nucleotide sequence ID" value="NZ_CP044222.1"/>
</dbReference>
<reference evidence="3 4" key="1">
    <citation type="submission" date="2019-09" db="EMBL/GenBank/DDBJ databases">
        <title>Nitrincola iocasae sp. nov., a bacterium isolated from the sediment collected at a cold seep field in South China Sea.</title>
        <authorList>
            <person name="Zhang H."/>
            <person name="Wang H."/>
            <person name="Li C."/>
        </authorList>
    </citation>
    <scope>NUCLEOTIDE SEQUENCE [LARGE SCALE GENOMIC DNA]</scope>
    <source>
        <strain evidence="3 4">KXZD1103</strain>
    </source>
</reference>
<accession>A0A5J6LC71</accession>
<proteinExistence type="predicted"/>
<name>A0A5J6LC71_9GAMM</name>
<gene>
    <name evidence="3" type="ORF">F5I99_04960</name>
</gene>